<dbReference type="EMBL" id="JBHSIW010000017">
    <property type="protein sequence ID" value="MFC4904457.1"/>
    <property type="molecule type" value="Genomic_DNA"/>
</dbReference>
<protein>
    <recommendedName>
        <fullName evidence="3">Transposase</fullName>
    </recommendedName>
</protein>
<sequence length="40" mass="4682">MGTHASSAELQELIRLPEETTRTRRCFLLHVRPEKLAEYV</sequence>
<organism evidence="1 2">
    <name type="scientific">Kocuria oceani</name>
    <dbReference type="NCBI Taxonomy" id="988827"/>
    <lineage>
        <taxon>Bacteria</taxon>
        <taxon>Bacillati</taxon>
        <taxon>Actinomycetota</taxon>
        <taxon>Actinomycetes</taxon>
        <taxon>Micrococcales</taxon>
        <taxon>Micrococcaceae</taxon>
        <taxon>Kocuria</taxon>
    </lineage>
</organism>
<comment type="caution">
    <text evidence="1">The sequence shown here is derived from an EMBL/GenBank/DDBJ whole genome shotgun (WGS) entry which is preliminary data.</text>
</comment>
<gene>
    <name evidence="1" type="ORF">ACFPCS_12845</name>
</gene>
<proteinExistence type="predicted"/>
<reference evidence="2" key="1">
    <citation type="journal article" date="2019" name="Int. J. Syst. Evol. Microbiol.">
        <title>The Global Catalogue of Microorganisms (GCM) 10K type strain sequencing project: providing services to taxonomists for standard genome sequencing and annotation.</title>
        <authorList>
            <consortium name="The Broad Institute Genomics Platform"/>
            <consortium name="The Broad Institute Genome Sequencing Center for Infectious Disease"/>
            <person name="Wu L."/>
            <person name="Ma J."/>
        </authorList>
    </citation>
    <scope>NUCLEOTIDE SEQUENCE [LARGE SCALE GENOMIC DNA]</scope>
    <source>
        <strain evidence="2">CGMCC 4.6946</strain>
    </source>
</reference>
<name>A0ABV9TKC2_9MICC</name>
<accession>A0ABV9TKC2</accession>
<evidence type="ECO:0000313" key="1">
    <source>
        <dbReference type="EMBL" id="MFC4904457.1"/>
    </source>
</evidence>
<dbReference type="Proteomes" id="UP001595797">
    <property type="component" value="Unassembled WGS sequence"/>
</dbReference>
<dbReference type="RefSeq" id="WP_277551575.1">
    <property type="nucleotide sequence ID" value="NZ_JARAMH010000011.1"/>
</dbReference>
<keyword evidence="2" id="KW-1185">Reference proteome</keyword>
<evidence type="ECO:0008006" key="3">
    <source>
        <dbReference type="Google" id="ProtNLM"/>
    </source>
</evidence>
<evidence type="ECO:0000313" key="2">
    <source>
        <dbReference type="Proteomes" id="UP001595797"/>
    </source>
</evidence>